<gene>
    <name evidence="8" type="primary">LOC104752550</name>
</gene>
<feature type="coiled-coil region" evidence="4">
    <location>
        <begin position="650"/>
        <end position="754"/>
    </location>
</feature>
<dbReference type="Pfam" id="PF12329">
    <property type="entry name" value="TMF_DNA_bd"/>
    <property type="match status" value="1"/>
</dbReference>
<feature type="compositionally biased region" description="Low complexity" evidence="5">
    <location>
        <begin position="280"/>
        <end position="293"/>
    </location>
</feature>
<feature type="compositionally biased region" description="Polar residues" evidence="5">
    <location>
        <begin position="267"/>
        <end position="276"/>
    </location>
</feature>
<feature type="compositionally biased region" description="Acidic residues" evidence="5">
    <location>
        <begin position="147"/>
        <end position="156"/>
    </location>
</feature>
<feature type="domain" description="TATA element modulatory factor 1 TATA binding" evidence="6">
    <location>
        <begin position="855"/>
        <end position="955"/>
    </location>
</feature>
<feature type="compositionally biased region" description="Polar residues" evidence="5">
    <location>
        <begin position="320"/>
        <end position="339"/>
    </location>
</feature>
<feature type="compositionally biased region" description="Basic and acidic residues" evidence="5">
    <location>
        <begin position="299"/>
        <end position="309"/>
    </location>
</feature>
<evidence type="ECO:0000259" key="6">
    <source>
        <dbReference type="Pfam" id="PF12325"/>
    </source>
</evidence>
<dbReference type="PANTHER" id="PTHR47347">
    <property type="entry name" value="GOLGIN CANDIDATE 5"/>
    <property type="match status" value="1"/>
</dbReference>
<protein>
    <submittedName>
        <fullName evidence="8">Golgin candidate 5 isoform X1</fullName>
    </submittedName>
</protein>
<feature type="coiled-coil region" evidence="4">
    <location>
        <begin position="457"/>
        <end position="512"/>
    </location>
</feature>
<feature type="coiled-coil region" evidence="4">
    <location>
        <begin position="927"/>
        <end position="954"/>
    </location>
</feature>
<dbReference type="RefSeq" id="XP_010473022.1">
    <property type="nucleotide sequence ID" value="XM_010474720.2"/>
</dbReference>
<keyword evidence="7" id="KW-1185">Reference proteome</keyword>
<dbReference type="PANTHER" id="PTHR47347:SF2">
    <property type="entry name" value="GOLGIN CANDIDATE 5"/>
    <property type="match status" value="1"/>
</dbReference>
<feature type="compositionally biased region" description="Polar residues" evidence="5">
    <location>
        <begin position="164"/>
        <end position="191"/>
    </location>
</feature>
<feature type="compositionally biased region" description="Basic and acidic residues" evidence="5">
    <location>
        <begin position="118"/>
        <end position="133"/>
    </location>
</feature>
<dbReference type="GeneID" id="104752550"/>
<feature type="compositionally biased region" description="Acidic residues" evidence="5">
    <location>
        <begin position="95"/>
        <end position="105"/>
    </location>
</feature>
<feature type="coiled-coil region" evidence="4">
    <location>
        <begin position="568"/>
        <end position="620"/>
    </location>
</feature>
<dbReference type="InterPro" id="IPR022091">
    <property type="entry name" value="TMF_TATA-bd"/>
</dbReference>
<sequence>MAWFSGKVSLGGFPDLTGAVNKFQESVKNIEKNFDNALGFDDKSDESAPAEASSMWPPAVDTKSLFDPVMSFMGNTSDDTLEDSVSTDNPSLIEGTEEKEEEEEGSVNLATEQAVSVEAKKETNVIREADQAKIPEVTETTVVLDLKDDDDDDDPESQMVLEDSSLQNPASSGYMTSPEPNEKPQMTASQDSHPESGGDAESEVVESQPEDVGTRQVTLENKDTIYPPVLDGLHKSTDADETTTEQETLGENLEERTSIINDEVSPDINNVHSTESPHTHPSISESDSPSHESSVPKRSSSDEISERIVDLVSSELDSRLNASEINESQRSSSATNVSDSADVVLELEKTKKEMKMLENALQGAARQAQAKADEIAKLMHENEQLKSVSEDLKRKSNEAEVESLREEYHQRVATLERKVYALTKERDTLRREQNKKSDAAALLKEKDEIINQVMAEGEELSKKQAAQEAQIRKLRAQIREVEEEKKGLITKLQSEENKVESIKRDKTATEKLLQETIEKHQAELTSQKDYYSNALAAAKEAQALAEERTNNEARTELENRLKEAGERESMLVQALEELRQTLSKKEQQAVFREDMFRGEIEDLQRRYQASERRCEELITQVPESTRPLLRQIEAMQETTARRAEAWAAVERTLNARLQEAETKAATAEERERSVNERLSQTLSRINVLEAQLSCLRAEQGQLSKSLEKERQRAAENKQEYLAAKEEVDTLEGRANQLEVELRELRRKHKQELQEVLLHNELIQKDLEREKASRLDLERTARINSSASEQLPIARQNSAFENGGLSRKLSSAGSLGSMEESYFLQASLDSSDKYSEKRSTPEATMSPYYMKSITPSAYEATLRQKEGELASYMSRLASMESIRDSLAEELVKMTAECEKLRGEADRVPGIKAELEALRQRHAAALELMGERDEELEELRADIVDLKEMYREQVNMLVNKIQ</sequence>
<evidence type="ECO:0000256" key="4">
    <source>
        <dbReference type="SAM" id="Coils"/>
    </source>
</evidence>
<dbReference type="InterPro" id="IPR022092">
    <property type="entry name" value="TMF_DNA-bd"/>
</dbReference>
<feature type="coiled-coil region" evidence="4">
    <location>
        <begin position="875"/>
        <end position="902"/>
    </location>
</feature>
<keyword evidence="3 4" id="KW-0175">Coiled coil</keyword>
<evidence type="ECO:0000256" key="5">
    <source>
        <dbReference type="SAM" id="MobiDB-lite"/>
    </source>
</evidence>
<feature type="region of interest" description="Disordered" evidence="5">
    <location>
        <begin position="73"/>
        <end position="342"/>
    </location>
</feature>
<evidence type="ECO:0000256" key="3">
    <source>
        <dbReference type="ARBA" id="ARBA00023054"/>
    </source>
</evidence>
<evidence type="ECO:0000256" key="2">
    <source>
        <dbReference type="ARBA" id="ARBA00023034"/>
    </source>
</evidence>
<dbReference type="Proteomes" id="UP000694864">
    <property type="component" value="Chromosome 16"/>
</dbReference>
<reference evidence="7" key="1">
    <citation type="journal article" date="2014" name="Nat. Commun.">
        <title>The emerging biofuel crop Camelina sativa retains a highly undifferentiated hexaploid genome structure.</title>
        <authorList>
            <person name="Kagale S."/>
            <person name="Koh C."/>
            <person name="Nixon J."/>
            <person name="Bollina V."/>
            <person name="Clarke W.E."/>
            <person name="Tuteja R."/>
            <person name="Spillane C."/>
            <person name="Robinson S.J."/>
            <person name="Links M.G."/>
            <person name="Clarke C."/>
            <person name="Higgins E.E."/>
            <person name="Huebert T."/>
            <person name="Sharpe A.G."/>
            <person name="Parkin I.A."/>
        </authorList>
    </citation>
    <scope>NUCLEOTIDE SEQUENCE [LARGE SCALE GENOMIC DNA]</scope>
    <source>
        <strain evidence="7">cv. DH55</strain>
    </source>
</reference>
<proteinExistence type="predicted"/>
<reference evidence="8" key="2">
    <citation type="submission" date="2025-08" db="UniProtKB">
        <authorList>
            <consortium name="RefSeq"/>
        </authorList>
    </citation>
    <scope>IDENTIFICATION</scope>
    <source>
        <tissue evidence="8">Leaf</tissue>
    </source>
</reference>
<evidence type="ECO:0000313" key="8">
    <source>
        <dbReference type="RefSeq" id="XP_010473022.1"/>
    </source>
</evidence>
<evidence type="ECO:0000313" key="7">
    <source>
        <dbReference type="Proteomes" id="UP000694864"/>
    </source>
</evidence>
<feature type="compositionally biased region" description="Polar residues" evidence="5">
    <location>
        <begin position="73"/>
        <end position="90"/>
    </location>
</feature>
<accession>A0ABM0WM10</accession>
<comment type="subcellular location">
    <subcellularLocation>
        <location evidence="1">Golgi apparatus</location>
    </subcellularLocation>
</comment>
<dbReference type="Pfam" id="PF12325">
    <property type="entry name" value="TMF_TATA_bd"/>
    <property type="match status" value="1"/>
</dbReference>
<evidence type="ECO:0000256" key="1">
    <source>
        <dbReference type="ARBA" id="ARBA00004555"/>
    </source>
</evidence>
<name>A0ABM0WM10_CAMSA</name>
<organism evidence="7 8">
    <name type="scientific">Camelina sativa</name>
    <name type="common">False flax</name>
    <name type="synonym">Myagrum sativum</name>
    <dbReference type="NCBI Taxonomy" id="90675"/>
    <lineage>
        <taxon>Eukaryota</taxon>
        <taxon>Viridiplantae</taxon>
        <taxon>Streptophyta</taxon>
        <taxon>Embryophyta</taxon>
        <taxon>Tracheophyta</taxon>
        <taxon>Spermatophyta</taxon>
        <taxon>Magnoliopsida</taxon>
        <taxon>eudicotyledons</taxon>
        <taxon>Gunneridae</taxon>
        <taxon>Pentapetalae</taxon>
        <taxon>rosids</taxon>
        <taxon>malvids</taxon>
        <taxon>Brassicales</taxon>
        <taxon>Brassicaceae</taxon>
        <taxon>Camelineae</taxon>
        <taxon>Camelina</taxon>
    </lineage>
</organism>
<keyword evidence="2" id="KW-0333">Golgi apparatus</keyword>